<evidence type="ECO:0000313" key="4">
    <source>
        <dbReference type="Proteomes" id="UP000239047"/>
    </source>
</evidence>
<dbReference type="PANTHER" id="PTHR46797:SF1">
    <property type="entry name" value="METHYLPHOSPHONATE SYNTHASE"/>
    <property type="match status" value="1"/>
</dbReference>
<dbReference type="Gene3D" id="1.10.260.40">
    <property type="entry name" value="lambda repressor-like DNA-binding domains"/>
    <property type="match status" value="1"/>
</dbReference>
<dbReference type="EMBL" id="PREZ01000004">
    <property type="protein sequence ID" value="PPA70079.1"/>
    <property type="molecule type" value="Genomic_DNA"/>
</dbReference>
<gene>
    <name evidence="3" type="ORF">C4B60_10840</name>
</gene>
<dbReference type="InterPro" id="IPR010982">
    <property type="entry name" value="Lambda_DNA-bd_dom_sf"/>
</dbReference>
<evidence type="ECO:0000313" key="3">
    <source>
        <dbReference type="EMBL" id="PPA70079.1"/>
    </source>
</evidence>
<dbReference type="SMART" id="SM00530">
    <property type="entry name" value="HTH_XRE"/>
    <property type="match status" value="1"/>
</dbReference>
<organism evidence="3 4">
    <name type="scientific">Jeotgalibacillus proteolyticus</name>
    <dbReference type="NCBI Taxonomy" id="2082395"/>
    <lineage>
        <taxon>Bacteria</taxon>
        <taxon>Bacillati</taxon>
        <taxon>Bacillota</taxon>
        <taxon>Bacilli</taxon>
        <taxon>Bacillales</taxon>
        <taxon>Caryophanaceae</taxon>
        <taxon>Jeotgalibacillus</taxon>
    </lineage>
</organism>
<reference evidence="3 4" key="1">
    <citation type="submission" date="2018-02" db="EMBL/GenBank/DDBJ databases">
        <title>Jeotgalibacillus proteolyticum sp. nov. a protease producing bacterium isolated from ocean sediments of Laizhou Bay.</title>
        <authorList>
            <person name="Li Y."/>
        </authorList>
    </citation>
    <scope>NUCLEOTIDE SEQUENCE [LARGE SCALE GENOMIC DNA]</scope>
    <source>
        <strain evidence="3 4">22-7</strain>
    </source>
</reference>
<dbReference type="GO" id="GO:0005829">
    <property type="term" value="C:cytosol"/>
    <property type="evidence" value="ECO:0007669"/>
    <property type="project" value="TreeGrafter"/>
</dbReference>
<dbReference type="InterPro" id="IPR050807">
    <property type="entry name" value="TransReg_Diox_bact_type"/>
</dbReference>
<keyword evidence="4" id="KW-1185">Reference proteome</keyword>
<dbReference type="OrthoDB" id="1859224at2"/>
<dbReference type="CDD" id="cd00093">
    <property type="entry name" value="HTH_XRE"/>
    <property type="match status" value="1"/>
</dbReference>
<name>A0A2S5GAP6_9BACL</name>
<feature type="domain" description="HTH cro/C1-type" evidence="2">
    <location>
        <begin position="10"/>
        <end position="64"/>
    </location>
</feature>
<dbReference type="Pfam" id="PF01381">
    <property type="entry name" value="HTH_3"/>
    <property type="match status" value="1"/>
</dbReference>
<dbReference type="PANTHER" id="PTHR46797">
    <property type="entry name" value="HTH-TYPE TRANSCRIPTIONAL REGULATOR"/>
    <property type="match status" value="1"/>
</dbReference>
<comment type="caution">
    <text evidence="3">The sequence shown here is derived from an EMBL/GenBank/DDBJ whole genome shotgun (WGS) entry which is preliminary data.</text>
</comment>
<dbReference type="PROSITE" id="PS50943">
    <property type="entry name" value="HTH_CROC1"/>
    <property type="match status" value="1"/>
</dbReference>
<dbReference type="GO" id="GO:0003700">
    <property type="term" value="F:DNA-binding transcription factor activity"/>
    <property type="evidence" value="ECO:0007669"/>
    <property type="project" value="TreeGrafter"/>
</dbReference>
<evidence type="ECO:0000259" key="2">
    <source>
        <dbReference type="PROSITE" id="PS50943"/>
    </source>
</evidence>
<dbReference type="AlphaFoldDB" id="A0A2S5GAP6"/>
<keyword evidence="1" id="KW-0238">DNA-binding</keyword>
<accession>A0A2S5GAP6</accession>
<protein>
    <submittedName>
        <fullName evidence="3">XRE family transcriptional regulator</fullName>
    </submittedName>
</protein>
<dbReference type="Proteomes" id="UP000239047">
    <property type="component" value="Unassembled WGS sequence"/>
</dbReference>
<dbReference type="RefSeq" id="WP_104058029.1">
    <property type="nucleotide sequence ID" value="NZ_PREZ01000004.1"/>
</dbReference>
<dbReference type="SUPFAM" id="SSF47413">
    <property type="entry name" value="lambda repressor-like DNA-binding domains"/>
    <property type="match status" value="1"/>
</dbReference>
<sequence>MTKKQLQVLLIKQRERLNLSQQEVADLSDVSRQFYSMVEKGERKPSVPVAKKIADALEIEWTIFFEVTSNPKLLEGNAC</sequence>
<dbReference type="GO" id="GO:0003677">
    <property type="term" value="F:DNA binding"/>
    <property type="evidence" value="ECO:0007669"/>
    <property type="project" value="UniProtKB-KW"/>
</dbReference>
<proteinExistence type="predicted"/>
<dbReference type="InterPro" id="IPR001387">
    <property type="entry name" value="Cro/C1-type_HTH"/>
</dbReference>
<evidence type="ECO:0000256" key="1">
    <source>
        <dbReference type="ARBA" id="ARBA00023125"/>
    </source>
</evidence>